<feature type="transmembrane region" description="Helical" evidence="1">
    <location>
        <begin position="104"/>
        <end position="124"/>
    </location>
</feature>
<feature type="transmembrane region" description="Helical" evidence="1">
    <location>
        <begin position="220"/>
        <end position="241"/>
    </location>
</feature>
<dbReference type="RefSeq" id="WP_006713289.1">
    <property type="nucleotide sequence ID" value="NZ_AEEC02000036.1"/>
</dbReference>
<protein>
    <submittedName>
        <fullName evidence="2">Uncharacterized protein</fullName>
    </submittedName>
</protein>
<comment type="caution">
    <text evidence="2">The sequence shown here is derived from an EMBL/GenBank/DDBJ whole genome shotgun (WGS) entry which is preliminary data.</text>
</comment>
<dbReference type="EMBL" id="AEEC02000036">
    <property type="protein sequence ID" value="EOA02944.1"/>
    <property type="molecule type" value="Genomic_DNA"/>
</dbReference>
<sequence>MDSYDSRKFHYTKPKTPEETVSAIYEELSITPLTDREKRPEQTIKGYLASIYKNLNDHHWADKNRREDRERSEGISLGTIGVLGLILVLLAANTNSDWEWWRTYSYFFFVMGFVLTVMFAAASMERSLPISRILKFNSAKVLCALIFSAAVIYASSQASGQLNSIFQIDGSNLPYTRAILSAVFFLKMCTPFLFVLALFAVIHGMVVWNAARNKEDVFLFPWNSLMFIVSSLLVAGNFWWLTHVAFGDDQIRSKAYKLAHYLDFSEAAYCVNSSSLEEERKSYLFFGQDQNKVLIDKKLSIQESFEQFVKNRSAIDNVYIPSKYSVVSCGPMQKDVPSEQASQAAQEGMDIRVFTQ</sequence>
<name>A0AAI9IBI8_9BURK</name>
<keyword evidence="1" id="KW-0472">Membrane</keyword>
<organism evidence="2 3">
    <name type="scientific">Herbaspirillum frisingense GSF30</name>
    <dbReference type="NCBI Taxonomy" id="864073"/>
    <lineage>
        <taxon>Bacteria</taxon>
        <taxon>Pseudomonadati</taxon>
        <taxon>Pseudomonadota</taxon>
        <taxon>Betaproteobacteria</taxon>
        <taxon>Burkholderiales</taxon>
        <taxon>Oxalobacteraceae</taxon>
        <taxon>Herbaspirillum</taxon>
    </lineage>
</organism>
<gene>
    <name evidence="2" type="ORF">HFRIS_020070</name>
</gene>
<feature type="transmembrane region" description="Helical" evidence="1">
    <location>
        <begin position="175"/>
        <end position="208"/>
    </location>
</feature>
<feature type="transmembrane region" description="Helical" evidence="1">
    <location>
        <begin position="136"/>
        <end position="155"/>
    </location>
</feature>
<feature type="transmembrane region" description="Helical" evidence="1">
    <location>
        <begin position="74"/>
        <end position="92"/>
    </location>
</feature>
<accession>A0AAI9IBI8</accession>
<evidence type="ECO:0000256" key="1">
    <source>
        <dbReference type="SAM" id="Phobius"/>
    </source>
</evidence>
<proteinExistence type="predicted"/>
<reference evidence="2 3" key="1">
    <citation type="journal article" date="2013" name="Front. Microbiol.">
        <title>The genome of the endophytic bacterium H. frisingense GSF30(T) identifies diverse strategies in the Herbaspirillum genus to interact with plants.</title>
        <authorList>
            <person name="Straub D."/>
            <person name="Rothballer M."/>
            <person name="Hartmann A."/>
            <person name="Ludewig U."/>
        </authorList>
    </citation>
    <scope>NUCLEOTIDE SEQUENCE [LARGE SCALE GENOMIC DNA]</scope>
    <source>
        <strain evidence="2 3">GSF30</strain>
    </source>
</reference>
<evidence type="ECO:0000313" key="2">
    <source>
        <dbReference type="EMBL" id="EOA02944.1"/>
    </source>
</evidence>
<evidence type="ECO:0000313" key="3">
    <source>
        <dbReference type="Proteomes" id="UP000006772"/>
    </source>
</evidence>
<keyword evidence="1" id="KW-0812">Transmembrane</keyword>
<dbReference type="Proteomes" id="UP000006772">
    <property type="component" value="Unassembled WGS sequence"/>
</dbReference>
<keyword evidence="1" id="KW-1133">Transmembrane helix</keyword>
<dbReference type="AlphaFoldDB" id="A0AAI9IBI8"/>